<feature type="compositionally biased region" description="Basic residues" evidence="1">
    <location>
        <begin position="229"/>
        <end position="239"/>
    </location>
</feature>
<dbReference type="Proteomes" id="UP000237271">
    <property type="component" value="Unassembled WGS sequence"/>
</dbReference>
<dbReference type="OrthoDB" id="129735at2759"/>
<evidence type="ECO:0000313" key="2">
    <source>
        <dbReference type="EMBL" id="POM70101.1"/>
    </source>
</evidence>
<protein>
    <submittedName>
        <fullName evidence="2">Uncharacterized protein</fullName>
    </submittedName>
</protein>
<accession>A0A2P4XX39</accession>
<dbReference type="AlphaFoldDB" id="A0A2P4XX39"/>
<sequence>MGRKHQDEEEYITYTIVTTPATEHTPADTAKIKIPKFYGGNAKDWLRWSMRFKSLTQRKGWTLEQAALQLLILLDGDLKIEVEDQARQAAQEGLSFTQFYDSIGQLLVPLDYSETLDEELWNLTKRRNESVQQVYRRLKELVRMFVELPVNAESIPDVQQCRFLKRSMPQAWQDRLAASGLIHDKMSELLQYFERLEMREKAVAKEKDGEQLHRPSRYARPIKSDNHDRHKMGKDKTKHGNSAPSAVRENGKWCTHHHTSSHNTVDCFALKKQKQTEHKQVETQRRSASKKYPRVYKVQNSESSGEEEEYKFIGLLDKKPTATMAPLRIEIQLRGGNTKMDALLDS</sequence>
<name>A0A2P4XX39_9STRA</name>
<proteinExistence type="predicted"/>
<comment type="caution">
    <text evidence="2">The sequence shown here is derived from an EMBL/GenBank/DDBJ whole genome shotgun (WGS) entry which is preliminary data.</text>
</comment>
<evidence type="ECO:0000313" key="3">
    <source>
        <dbReference type="Proteomes" id="UP000237271"/>
    </source>
</evidence>
<gene>
    <name evidence="2" type="ORF">PHPALM_13517</name>
</gene>
<evidence type="ECO:0000256" key="1">
    <source>
        <dbReference type="SAM" id="MobiDB-lite"/>
    </source>
</evidence>
<keyword evidence="3" id="KW-1185">Reference proteome</keyword>
<feature type="compositionally biased region" description="Basic and acidic residues" evidence="1">
    <location>
        <begin position="204"/>
        <end position="213"/>
    </location>
</feature>
<feature type="non-terminal residue" evidence="2">
    <location>
        <position position="346"/>
    </location>
</feature>
<dbReference type="EMBL" id="NCKW01007433">
    <property type="protein sequence ID" value="POM70101.1"/>
    <property type="molecule type" value="Genomic_DNA"/>
</dbReference>
<organism evidence="2 3">
    <name type="scientific">Phytophthora palmivora</name>
    <dbReference type="NCBI Taxonomy" id="4796"/>
    <lineage>
        <taxon>Eukaryota</taxon>
        <taxon>Sar</taxon>
        <taxon>Stramenopiles</taxon>
        <taxon>Oomycota</taxon>
        <taxon>Peronosporomycetes</taxon>
        <taxon>Peronosporales</taxon>
        <taxon>Peronosporaceae</taxon>
        <taxon>Phytophthora</taxon>
    </lineage>
</organism>
<feature type="region of interest" description="Disordered" evidence="1">
    <location>
        <begin position="276"/>
        <end position="309"/>
    </location>
</feature>
<feature type="compositionally biased region" description="Basic and acidic residues" evidence="1">
    <location>
        <begin position="276"/>
        <end position="285"/>
    </location>
</feature>
<feature type="region of interest" description="Disordered" evidence="1">
    <location>
        <begin position="204"/>
        <end position="249"/>
    </location>
</feature>
<reference evidence="2 3" key="1">
    <citation type="journal article" date="2017" name="Genome Biol. Evol.">
        <title>Phytophthora megakarya and P. palmivora, closely related causal agents of cacao black pod rot, underwent increases in genome sizes and gene numbers by different mechanisms.</title>
        <authorList>
            <person name="Ali S.S."/>
            <person name="Shao J."/>
            <person name="Lary D.J."/>
            <person name="Kronmiller B."/>
            <person name="Shen D."/>
            <person name="Strem M.D."/>
            <person name="Amoako-Attah I."/>
            <person name="Akrofi A.Y."/>
            <person name="Begoude B.A."/>
            <person name="Ten Hoopen G.M."/>
            <person name="Coulibaly K."/>
            <person name="Kebe B.I."/>
            <person name="Melnick R.L."/>
            <person name="Guiltinan M.J."/>
            <person name="Tyler B.M."/>
            <person name="Meinhardt L.W."/>
            <person name="Bailey B.A."/>
        </authorList>
    </citation>
    <scope>NUCLEOTIDE SEQUENCE [LARGE SCALE GENOMIC DNA]</scope>
    <source>
        <strain evidence="3">sbr112.9</strain>
    </source>
</reference>